<name>A0A512H3A9_9PROT</name>
<dbReference type="InterPro" id="IPR003660">
    <property type="entry name" value="HAMP_dom"/>
</dbReference>
<dbReference type="SMART" id="SM00304">
    <property type="entry name" value="HAMP"/>
    <property type="match status" value="2"/>
</dbReference>
<keyword evidence="4" id="KW-1133">Transmembrane helix</keyword>
<dbReference type="GO" id="GO:0007165">
    <property type="term" value="P:signal transduction"/>
    <property type="evidence" value="ECO:0007669"/>
    <property type="project" value="UniProtKB-KW"/>
</dbReference>
<evidence type="ECO:0000256" key="4">
    <source>
        <dbReference type="SAM" id="Phobius"/>
    </source>
</evidence>
<dbReference type="OrthoDB" id="5292010at2"/>
<keyword evidence="4" id="KW-0472">Membrane</keyword>
<evidence type="ECO:0000313" key="7">
    <source>
        <dbReference type="EMBL" id="GEO79898.1"/>
    </source>
</evidence>
<evidence type="ECO:0000256" key="1">
    <source>
        <dbReference type="ARBA" id="ARBA00022500"/>
    </source>
</evidence>
<evidence type="ECO:0000259" key="6">
    <source>
        <dbReference type="PROSITE" id="PS50885"/>
    </source>
</evidence>
<dbReference type="GO" id="GO:0006935">
    <property type="term" value="P:chemotaxis"/>
    <property type="evidence" value="ECO:0007669"/>
    <property type="project" value="UniProtKB-KW"/>
</dbReference>
<dbReference type="SMART" id="SM00283">
    <property type="entry name" value="MA"/>
    <property type="match status" value="1"/>
</dbReference>
<dbReference type="Pfam" id="PF00672">
    <property type="entry name" value="HAMP"/>
    <property type="match status" value="2"/>
</dbReference>
<dbReference type="GO" id="GO:0004888">
    <property type="term" value="F:transmembrane signaling receptor activity"/>
    <property type="evidence" value="ECO:0007669"/>
    <property type="project" value="TreeGrafter"/>
</dbReference>
<organism evidence="7 8">
    <name type="scientific">Pararhodospirillum oryzae</name>
    <dbReference type="NCBI Taxonomy" id="478448"/>
    <lineage>
        <taxon>Bacteria</taxon>
        <taxon>Pseudomonadati</taxon>
        <taxon>Pseudomonadota</taxon>
        <taxon>Alphaproteobacteria</taxon>
        <taxon>Rhodospirillales</taxon>
        <taxon>Rhodospirillaceae</taxon>
        <taxon>Pararhodospirillum</taxon>
    </lineage>
</organism>
<keyword evidence="8" id="KW-1185">Reference proteome</keyword>
<dbReference type="InterPro" id="IPR004089">
    <property type="entry name" value="MCPsignal_dom"/>
</dbReference>
<dbReference type="CDD" id="cd06225">
    <property type="entry name" value="HAMP"/>
    <property type="match status" value="1"/>
</dbReference>
<comment type="caution">
    <text evidence="7">The sequence shown here is derived from an EMBL/GenBank/DDBJ whole genome shotgun (WGS) entry which is preliminary data.</text>
</comment>
<dbReference type="Pfam" id="PF00015">
    <property type="entry name" value="MCPsignal"/>
    <property type="match status" value="1"/>
</dbReference>
<dbReference type="PANTHER" id="PTHR43531">
    <property type="entry name" value="PROTEIN ICFG"/>
    <property type="match status" value="1"/>
</dbReference>
<protein>
    <submittedName>
        <fullName evidence="7">Methyl-accepting chemotaxis protein</fullName>
    </submittedName>
</protein>
<dbReference type="RefSeq" id="WP_147161971.1">
    <property type="nucleotide sequence ID" value="NZ_BJZO01000001.1"/>
</dbReference>
<reference evidence="7 8" key="1">
    <citation type="submission" date="2019-07" db="EMBL/GenBank/DDBJ databases">
        <title>Whole genome shotgun sequence of Rhodospirillum oryzae NBRC 107573.</title>
        <authorList>
            <person name="Hosoyama A."/>
            <person name="Uohara A."/>
            <person name="Ohji S."/>
            <person name="Ichikawa N."/>
        </authorList>
    </citation>
    <scope>NUCLEOTIDE SEQUENCE [LARGE SCALE GENOMIC DNA]</scope>
    <source>
        <strain evidence="7 8">NBRC 107573</strain>
    </source>
</reference>
<evidence type="ECO:0000256" key="3">
    <source>
        <dbReference type="PROSITE-ProRule" id="PRU00284"/>
    </source>
</evidence>
<dbReference type="PROSITE" id="PS50111">
    <property type="entry name" value="CHEMOTAXIS_TRANSDUC_2"/>
    <property type="match status" value="1"/>
</dbReference>
<proteinExistence type="inferred from homology"/>
<dbReference type="Gene3D" id="6.10.340.10">
    <property type="match status" value="1"/>
</dbReference>
<dbReference type="Pfam" id="PF12729">
    <property type="entry name" value="4HB_MCP_1"/>
    <property type="match status" value="1"/>
</dbReference>
<dbReference type="InterPro" id="IPR024478">
    <property type="entry name" value="HlyB_4HB_MCP"/>
</dbReference>
<gene>
    <name evidence="7" type="ORF">ROR02_00290</name>
</gene>
<feature type="domain" description="HAMP" evidence="6">
    <location>
        <begin position="210"/>
        <end position="263"/>
    </location>
</feature>
<evidence type="ECO:0000259" key="5">
    <source>
        <dbReference type="PROSITE" id="PS50111"/>
    </source>
</evidence>
<dbReference type="SUPFAM" id="SSF58104">
    <property type="entry name" value="Methyl-accepting chemotaxis protein (MCP) signaling domain"/>
    <property type="match status" value="1"/>
</dbReference>
<dbReference type="Gene3D" id="1.10.287.950">
    <property type="entry name" value="Methyl-accepting chemotaxis protein"/>
    <property type="match status" value="1"/>
</dbReference>
<evidence type="ECO:0000313" key="8">
    <source>
        <dbReference type="Proteomes" id="UP000321567"/>
    </source>
</evidence>
<feature type="transmembrane region" description="Helical" evidence="4">
    <location>
        <begin position="185"/>
        <end position="209"/>
    </location>
</feature>
<dbReference type="PROSITE" id="PS50885">
    <property type="entry name" value="HAMP"/>
    <property type="match status" value="2"/>
</dbReference>
<keyword evidence="3" id="KW-0807">Transducer</keyword>
<keyword evidence="4" id="KW-0812">Transmembrane</keyword>
<dbReference type="PANTHER" id="PTHR43531:SF11">
    <property type="entry name" value="METHYL-ACCEPTING CHEMOTAXIS PROTEIN 3"/>
    <property type="match status" value="1"/>
</dbReference>
<accession>A0A512H3A9</accession>
<dbReference type="PROSITE" id="PS51257">
    <property type="entry name" value="PROKAR_LIPOPROTEIN"/>
    <property type="match status" value="1"/>
</dbReference>
<comment type="similarity">
    <text evidence="2">Belongs to the methyl-accepting chemotaxis (MCP) protein family.</text>
</comment>
<keyword evidence="1" id="KW-0145">Chemotaxis</keyword>
<dbReference type="EMBL" id="BJZO01000001">
    <property type="protein sequence ID" value="GEO79898.1"/>
    <property type="molecule type" value="Genomic_DNA"/>
</dbReference>
<feature type="domain" description="HAMP" evidence="6">
    <location>
        <begin position="265"/>
        <end position="308"/>
    </location>
</feature>
<dbReference type="InterPro" id="IPR051310">
    <property type="entry name" value="MCP_chemotaxis"/>
</dbReference>
<evidence type="ECO:0000256" key="2">
    <source>
        <dbReference type="ARBA" id="ARBA00029447"/>
    </source>
</evidence>
<feature type="domain" description="Methyl-accepting transducer" evidence="5">
    <location>
        <begin position="313"/>
        <end position="542"/>
    </location>
</feature>
<dbReference type="GO" id="GO:0005886">
    <property type="term" value="C:plasma membrane"/>
    <property type="evidence" value="ECO:0007669"/>
    <property type="project" value="TreeGrafter"/>
</dbReference>
<dbReference type="Proteomes" id="UP000321567">
    <property type="component" value="Unassembled WGS sequence"/>
</dbReference>
<dbReference type="AlphaFoldDB" id="A0A512H3A9"/>
<sequence>MFANLRVRTRLLLLTVFLLGCMAALSGHAMIQMQHIKQALDTVYVDRVVPLRDLKVIADMYAVNIVDTAHKTRNGNITGTEALSRIAAAQKTIGDTWNRYLGTYLAPREKAIIESLTPLMKKADGEVARLVGILQSGLPDELTRFTIVSLYPAIDPVSDEISRLIDLQLEIAGTKHAEASADYTVAWWVSVIGFLVAVGVGAGLAFWIIRSVTGPLIEVQKVMSEIEHSGDLSRRLVVRSNDEVGQTAGAFNRLMEELAQVVAGISAVVDRLAANDLAGRVAVSGKGDMARLGQNLNRSLEALSGTMRGVLGNIRQVAVATGQASAAIGQISDGAQGQLNAIRQIGIGIRQSAGAVEDIANNAQASSRHAREASALTATGRTRIAEMSAAMTAIAGNAREISKITGVIGQIAAQTNMLSLNAAIEAARAGEAGKGFAVVAEEVGKLAEHSGRSVGEIDSMVEKAGLESTCGVDLARAVGDSIEQIANGVGETDRMAGAIAAAVEQQSAAMEQIRASIEDLGRIGTTNASASEEVTATMVELSRLADQTRTDVERFIY</sequence>